<comment type="caution">
    <text evidence="3">The sequence shown here is derived from an EMBL/GenBank/DDBJ whole genome shotgun (WGS) entry which is preliminary data.</text>
</comment>
<dbReference type="EMBL" id="PPCV01000004">
    <property type="protein sequence ID" value="RXW32257.1"/>
    <property type="molecule type" value="Genomic_DNA"/>
</dbReference>
<dbReference type="AlphaFoldDB" id="A0A4Q2EFG8"/>
<keyword evidence="2" id="KW-0812">Transmembrane</keyword>
<name>A0A4Q2EFG8_9ACTN</name>
<feature type="region of interest" description="Disordered" evidence="1">
    <location>
        <begin position="253"/>
        <end position="272"/>
    </location>
</feature>
<evidence type="ECO:0000313" key="4">
    <source>
        <dbReference type="Proteomes" id="UP000290624"/>
    </source>
</evidence>
<feature type="compositionally biased region" description="Low complexity" evidence="1">
    <location>
        <begin position="253"/>
        <end position="266"/>
    </location>
</feature>
<protein>
    <recommendedName>
        <fullName evidence="5">Heavy metal transporter</fullName>
    </recommendedName>
</protein>
<keyword evidence="4" id="KW-1185">Reference proteome</keyword>
<reference evidence="3 4" key="1">
    <citation type="submission" date="2018-01" db="EMBL/GenBank/DDBJ databases">
        <title>Lactibacter flavus gen. nov., sp. nov., a novel bacterium of the family Propionibacteriaceae isolated from raw milk and dairy products.</title>
        <authorList>
            <person name="Wenning M."/>
            <person name="Breitenwieser F."/>
            <person name="Huptas C."/>
            <person name="von Neubeck M."/>
            <person name="Busse H.-J."/>
            <person name="Scherer S."/>
        </authorList>
    </citation>
    <scope>NUCLEOTIDE SEQUENCE [LARGE SCALE GENOMIC DNA]</scope>
    <source>
        <strain evidence="3 4">VG341</strain>
    </source>
</reference>
<organism evidence="3 4">
    <name type="scientific">Propioniciclava flava</name>
    <dbReference type="NCBI Taxonomy" id="2072026"/>
    <lineage>
        <taxon>Bacteria</taxon>
        <taxon>Bacillati</taxon>
        <taxon>Actinomycetota</taxon>
        <taxon>Actinomycetes</taxon>
        <taxon>Propionibacteriales</taxon>
        <taxon>Propionibacteriaceae</taxon>
        <taxon>Propioniciclava</taxon>
    </lineage>
</organism>
<gene>
    <name evidence="3" type="ORF">C1706_06745</name>
</gene>
<dbReference type="RefSeq" id="WP_129458466.1">
    <property type="nucleotide sequence ID" value="NZ_PPCV01000004.1"/>
</dbReference>
<feature type="transmembrane region" description="Helical" evidence="2">
    <location>
        <begin position="7"/>
        <end position="31"/>
    </location>
</feature>
<evidence type="ECO:0008006" key="5">
    <source>
        <dbReference type="Google" id="ProtNLM"/>
    </source>
</evidence>
<dbReference type="OrthoDB" id="5171895at2"/>
<proteinExistence type="predicted"/>
<dbReference type="Proteomes" id="UP000290624">
    <property type="component" value="Unassembled WGS sequence"/>
</dbReference>
<accession>A0A4Q2EFG8</accession>
<keyword evidence="2" id="KW-1133">Transmembrane helix</keyword>
<evidence type="ECO:0000313" key="3">
    <source>
        <dbReference type="EMBL" id="RXW32257.1"/>
    </source>
</evidence>
<sequence length="288" mass="30688">MGAWGRVFTGLAVAGLTAVLILAGLTLLYSYNKEPLPLADQCIAQVQDLSVPLDVEQTHNASIVVGVATRRGLVPRASTIALATVYQESGIRNLDYGDRDSLGLFQQRPSQGWGSETQVRDPYYASGKFYDALLKVDGWDSGNVNDVAQAVQRSGHPNGYARHVENARRLASALTGETPASFTCLVKDPPTANPEGLATFLTKTLPTSATVARDGNVVTVTTRTNRDAWSAAHIAVGNTAYYGAATVRVGGRTWTPSPTTTGSWTGDPTNETRVTITYPAPPQPTPSR</sequence>
<evidence type="ECO:0000256" key="2">
    <source>
        <dbReference type="SAM" id="Phobius"/>
    </source>
</evidence>
<evidence type="ECO:0000256" key="1">
    <source>
        <dbReference type="SAM" id="MobiDB-lite"/>
    </source>
</evidence>
<keyword evidence="2" id="KW-0472">Membrane</keyword>